<name>A0A7L3L9G8_9CHAR</name>
<gene>
    <name evidence="4" type="ORF">TURVEL_R04886</name>
</gene>
<dbReference type="AlphaFoldDB" id="A0A7L3L9G8"/>
<dbReference type="PANTHER" id="PTHR21683:SF9">
    <property type="entry name" value="CILIA- AND FLAGELLA-ASSOCIATED PROTEIN 73"/>
    <property type="match status" value="1"/>
</dbReference>
<organism evidence="4 5">
    <name type="scientific">Turnix velox</name>
    <name type="common">Little buttonquail</name>
    <dbReference type="NCBI Taxonomy" id="2529409"/>
    <lineage>
        <taxon>Eukaryota</taxon>
        <taxon>Metazoa</taxon>
        <taxon>Chordata</taxon>
        <taxon>Craniata</taxon>
        <taxon>Vertebrata</taxon>
        <taxon>Euteleostomi</taxon>
        <taxon>Archelosauria</taxon>
        <taxon>Archosauria</taxon>
        <taxon>Dinosauria</taxon>
        <taxon>Saurischia</taxon>
        <taxon>Theropoda</taxon>
        <taxon>Coelurosauria</taxon>
        <taxon>Aves</taxon>
        <taxon>Neognathae</taxon>
        <taxon>Neoaves</taxon>
        <taxon>Charadriiformes</taxon>
        <taxon>Turnicidae</taxon>
        <taxon>Turnix</taxon>
    </lineage>
</organism>
<feature type="coiled-coil region" evidence="2">
    <location>
        <begin position="179"/>
        <end position="213"/>
    </location>
</feature>
<evidence type="ECO:0000313" key="5">
    <source>
        <dbReference type="Proteomes" id="UP000582182"/>
    </source>
</evidence>
<reference evidence="4 5" key="1">
    <citation type="submission" date="2019-09" db="EMBL/GenBank/DDBJ databases">
        <title>Bird 10,000 Genomes (B10K) Project - Family phase.</title>
        <authorList>
            <person name="Zhang G."/>
        </authorList>
    </citation>
    <scope>NUCLEOTIDE SEQUENCE [LARGE SCALE GENOMIC DNA]</scope>
    <source>
        <strain evidence="4">B10K-DU-029-46</strain>
    </source>
</reference>
<feature type="non-terminal residue" evidence="4">
    <location>
        <position position="1"/>
    </location>
</feature>
<keyword evidence="5" id="KW-1185">Reference proteome</keyword>
<evidence type="ECO:0000256" key="2">
    <source>
        <dbReference type="SAM" id="Coils"/>
    </source>
</evidence>
<evidence type="ECO:0000256" key="1">
    <source>
        <dbReference type="ARBA" id="ARBA00023054"/>
    </source>
</evidence>
<comment type="caution">
    <text evidence="4">The sequence shown here is derived from an EMBL/GenBank/DDBJ whole genome shotgun (WGS) entry which is preliminary data.</text>
</comment>
<feature type="coiled-coil region" evidence="2">
    <location>
        <begin position="15"/>
        <end position="116"/>
    </location>
</feature>
<evidence type="ECO:0000259" key="3">
    <source>
        <dbReference type="Pfam" id="PF13863"/>
    </source>
</evidence>
<dbReference type="InterPro" id="IPR025252">
    <property type="entry name" value="DUF4200"/>
</dbReference>
<accession>A0A7L3L9G8</accession>
<keyword evidence="1 2" id="KW-0175">Coiled coil</keyword>
<sequence>MPTWDTSTLLPNTRLLRKRRELAEVEQTLQSKQKEFVQRMEHLAQRRQQLVQRKEQLQHLTLKFNAFLKVSGMRQERELRRVEEVRARADRQEAESSRLHRELERLLELRESLARRLRSLRGFEDYLQGVLAVTEQFQDIPAMLAHFGTLEATWATLAEEAEAKQEQLAQGWARLQQYQEEASSELLSTKDELRRLQERLEVAHQRVLQEESRWAYVQSTGAQKTQLLGQIKLAVLNLFQLATSRLQIPKDVALEDTTAQLDMVSVAL</sequence>
<dbReference type="PANTHER" id="PTHR21683">
    <property type="entry name" value="COILED-COIL DOMAIN-CONTAINING PROTEIN 42 LIKE-2-LIKE-RELATED"/>
    <property type="match status" value="1"/>
</dbReference>
<dbReference type="OrthoDB" id="10264298at2759"/>
<feature type="non-terminal residue" evidence="4">
    <location>
        <position position="268"/>
    </location>
</feature>
<evidence type="ECO:0000313" key="4">
    <source>
        <dbReference type="EMBL" id="NXU50030.1"/>
    </source>
</evidence>
<dbReference type="Pfam" id="PF13863">
    <property type="entry name" value="DUF4200"/>
    <property type="match status" value="1"/>
</dbReference>
<protein>
    <submittedName>
        <fullName evidence="4">CCD42 protein</fullName>
    </submittedName>
</protein>
<dbReference type="InterPro" id="IPR051147">
    <property type="entry name" value="CFAP_domain-containing"/>
</dbReference>
<feature type="domain" description="DUF4200" evidence="3">
    <location>
        <begin position="15"/>
        <end position="131"/>
    </location>
</feature>
<dbReference type="GO" id="GO:0005856">
    <property type="term" value="C:cytoskeleton"/>
    <property type="evidence" value="ECO:0007669"/>
    <property type="project" value="UniProtKB-ARBA"/>
</dbReference>
<dbReference type="EMBL" id="VZTY01008272">
    <property type="protein sequence ID" value="NXU50030.1"/>
    <property type="molecule type" value="Genomic_DNA"/>
</dbReference>
<proteinExistence type="predicted"/>
<dbReference type="Proteomes" id="UP000582182">
    <property type="component" value="Unassembled WGS sequence"/>
</dbReference>